<dbReference type="Gene3D" id="3.30.710.10">
    <property type="entry name" value="Potassium Channel Kv1.1, Chain A"/>
    <property type="match status" value="1"/>
</dbReference>
<proteinExistence type="predicted"/>
<organism evidence="3 4">
    <name type="scientific">Frankliniella fusca</name>
    <dbReference type="NCBI Taxonomy" id="407009"/>
    <lineage>
        <taxon>Eukaryota</taxon>
        <taxon>Metazoa</taxon>
        <taxon>Ecdysozoa</taxon>
        <taxon>Arthropoda</taxon>
        <taxon>Hexapoda</taxon>
        <taxon>Insecta</taxon>
        <taxon>Pterygota</taxon>
        <taxon>Neoptera</taxon>
        <taxon>Paraneoptera</taxon>
        <taxon>Thysanoptera</taxon>
        <taxon>Terebrantia</taxon>
        <taxon>Thripoidea</taxon>
        <taxon>Thripidae</taxon>
        <taxon>Frankliniella</taxon>
    </lineage>
</organism>
<dbReference type="InterPro" id="IPR000210">
    <property type="entry name" value="BTB/POZ_dom"/>
</dbReference>
<dbReference type="Pfam" id="PF00651">
    <property type="entry name" value="BTB"/>
    <property type="match status" value="1"/>
</dbReference>
<keyword evidence="1" id="KW-0812">Transmembrane</keyword>
<keyword evidence="1" id="KW-1133">Transmembrane helix</keyword>
<keyword evidence="4" id="KW-1185">Reference proteome</keyword>
<dbReference type="PANTHER" id="PTHR24413">
    <property type="entry name" value="SPECKLE-TYPE POZ PROTEIN"/>
    <property type="match status" value="1"/>
</dbReference>
<dbReference type="AlphaFoldDB" id="A0AAE1GRL9"/>
<reference evidence="3" key="2">
    <citation type="journal article" date="2023" name="BMC Genomics">
        <title>Pest status, molecular evolution, and epigenetic factors derived from the genome assembly of Frankliniella fusca, a thysanopteran phytovirus vector.</title>
        <authorList>
            <person name="Catto M.A."/>
            <person name="Labadie P.E."/>
            <person name="Jacobson A.L."/>
            <person name="Kennedy G.G."/>
            <person name="Srinivasan R."/>
            <person name="Hunt B.G."/>
        </authorList>
    </citation>
    <scope>NUCLEOTIDE SEQUENCE</scope>
    <source>
        <strain evidence="3">PL_HMW_Pooled</strain>
    </source>
</reference>
<dbReference type="Proteomes" id="UP001219518">
    <property type="component" value="Unassembled WGS sequence"/>
</dbReference>
<dbReference type="EMBL" id="JAHWGI010000011">
    <property type="protein sequence ID" value="KAK3907561.1"/>
    <property type="molecule type" value="Genomic_DNA"/>
</dbReference>
<gene>
    <name evidence="3" type="ORF">KUF71_003060</name>
</gene>
<evidence type="ECO:0000256" key="1">
    <source>
        <dbReference type="SAM" id="Phobius"/>
    </source>
</evidence>
<protein>
    <submittedName>
        <fullName evidence="3">Kelch-like protein 3</fullName>
    </submittedName>
</protein>
<keyword evidence="1" id="KW-0472">Membrane</keyword>
<dbReference type="SUPFAM" id="SSF54695">
    <property type="entry name" value="POZ domain"/>
    <property type="match status" value="1"/>
</dbReference>
<accession>A0AAE1GRL9</accession>
<evidence type="ECO:0000313" key="4">
    <source>
        <dbReference type="Proteomes" id="UP001219518"/>
    </source>
</evidence>
<evidence type="ECO:0000313" key="3">
    <source>
        <dbReference type="EMBL" id="KAK3907561.1"/>
    </source>
</evidence>
<name>A0AAE1GRL9_9NEOP</name>
<reference evidence="3" key="1">
    <citation type="submission" date="2021-07" db="EMBL/GenBank/DDBJ databases">
        <authorList>
            <person name="Catto M.A."/>
            <person name="Jacobson A."/>
            <person name="Kennedy G."/>
            <person name="Labadie P."/>
            <person name="Hunt B.G."/>
            <person name="Srinivasan R."/>
        </authorList>
    </citation>
    <scope>NUCLEOTIDE SEQUENCE</scope>
    <source>
        <strain evidence="3">PL_HMW_Pooled</strain>
        <tissue evidence="3">Head</tissue>
    </source>
</reference>
<dbReference type="CDD" id="cd18186">
    <property type="entry name" value="BTB_POZ_ZBTB_KLHL-like"/>
    <property type="match status" value="1"/>
</dbReference>
<evidence type="ECO:0000259" key="2">
    <source>
        <dbReference type="PROSITE" id="PS50097"/>
    </source>
</evidence>
<feature type="domain" description="BTB" evidence="2">
    <location>
        <begin position="238"/>
        <end position="302"/>
    </location>
</feature>
<dbReference type="SMART" id="SM00225">
    <property type="entry name" value="BTB"/>
    <property type="match status" value="1"/>
</dbReference>
<feature type="transmembrane region" description="Helical" evidence="1">
    <location>
        <begin position="46"/>
        <end position="68"/>
    </location>
</feature>
<dbReference type="InterPro" id="IPR011333">
    <property type="entry name" value="SKP1/BTB/POZ_sf"/>
</dbReference>
<sequence>MFIYQSTLCWVACTERCSRGHSHVSPRFLVLLNKFVKSRNCLFQRILSQLLLLLTVLASITFGAHTGVRKDCAAESMAEKMGDTHQRGLQLLLTAEQVVCFNPLSPKSKLQLSELKTEDGRFSFQPSLEYNDLCQLKLSITEHSSKSGLILIHCTMIGRCIMRNETQTPDSTPWQVSANILVLPDGHNMNVLLKYLCSSERRGHYLTLTFTVHEILAARPVPAACLQLNRARLQGAHCDVKLVVEDVELDAHRAVLAARSPVLDKMLSGDFKEAREARVEVVGFSPTAVEKFIEFLYTDHIEDWGKCHLELLRLADMYLVADLKAECSLLLWNFGGARALEVLHATCLGSAGDVISGKLRQRLVSIVAADMQALVDKKEWADFKATYPVLVDMFLGSVAHNCTVWSP</sequence>
<dbReference type="PROSITE" id="PS50097">
    <property type="entry name" value="BTB"/>
    <property type="match status" value="1"/>
</dbReference>
<comment type="caution">
    <text evidence="3">The sequence shown here is derived from an EMBL/GenBank/DDBJ whole genome shotgun (WGS) entry which is preliminary data.</text>
</comment>